<dbReference type="Proteomes" id="UP000015102">
    <property type="component" value="Unassembled WGS sequence"/>
</dbReference>
<accession>T1GLA0</accession>
<protein>
    <submittedName>
        <fullName evidence="1">Uncharacterized protein</fullName>
    </submittedName>
</protein>
<name>T1GLA0_MEGSC</name>
<evidence type="ECO:0000313" key="2">
    <source>
        <dbReference type="Proteomes" id="UP000015102"/>
    </source>
</evidence>
<reference evidence="2" key="1">
    <citation type="submission" date="2013-02" db="EMBL/GenBank/DDBJ databases">
        <authorList>
            <person name="Hughes D."/>
        </authorList>
    </citation>
    <scope>NUCLEOTIDE SEQUENCE</scope>
    <source>
        <strain>Durham</strain>
        <strain evidence="2">NC isolate 2 -- Noor lab</strain>
    </source>
</reference>
<dbReference type="EMBL" id="CAQQ02392940">
    <property type="status" value="NOT_ANNOTATED_CDS"/>
    <property type="molecule type" value="Genomic_DNA"/>
</dbReference>
<dbReference type="AlphaFoldDB" id="T1GLA0"/>
<organism evidence="1 2">
    <name type="scientific">Megaselia scalaris</name>
    <name type="common">Humpbacked fly</name>
    <name type="synonym">Phora scalaris</name>
    <dbReference type="NCBI Taxonomy" id="36166"/>
    <lineage>
        <taxon>Eukaryota</taxon>
        <taxon>Metazoa</taxon>
        <taxon>Ecdysozoa</taxon>
        <taxon>Arthropoda</taxon>
        <taxon>Hexapoda</taxon>
        <taxon>Insecta</taxon>
        <taxon>Pterygota</taxon>
        <taxon>Neoptera</taxon>
        <taxon>Endopterygota</taxon>
        <taxon>Diptera</taxon>
        <taxon>Brachycera</taxon>
        <taxon>Muscomorpha</taxon>
        <taxon>Platypezoidea</taxon>
        <taxon>Phoridae</taxon>
        <taxon>Megaseliini</taxon>
        <taxon>Megaselia</taxon>
    </lineage>
</organism>
<proteinExistence type="predicted"/>
<dbReference type="EMBL" id="CAQQ02392941">
    <property type="status" value="NOT_ANNOTATED_CDS"/>
    <property type="molecule type" value="Genomic_DNA"/>
</dbReference>
<dbReference type="EnsemblMetazoa" id="MESCA004298-RA">
    <property type="protein sequence ID" value="MESCA004298-PA"/>
    <property type="gene ID" value="MESCA004298"/>
</dbReference>
<evidence type="ECO:0000313" key="1">
    <source>
        <dbReference type="EnsemblMetazoa" id="MESCA004298-PA"/>
    </source>
</evidence>
<reference evidence="1" key="2">
    <citation type="submission" date="2015-06" db="UniProtKB">
        <authorList>
            <consortium name="EnsemblMetazoa"/>
        </authorList>
    </citation>
    <scope>IDENTIFICATION</scope>
</reference>
<dbReference type="HOGENOM" id="CLU_2657295_0_0_1"/>
<keyword evidence="2" id="KW-1185">Reference proteome</keyword>
<sequence length="76" mass="9104">MTQWEHVPHESDKNILKYEEDQILKEKNVTNDELFFVFYGQNFCHFGKEIAEMFFIKDLDKIGIISTKFTIVLMKV</sequence>